<dbReference type="OrthoDB" id="5956003at2"/>
<dbReference type="PANTHER" id="PTHR30050">
    <property type="entry name" value="CHROMOSOMAL REPLICATION INITIATOR PROTEIN DNAA"/>
    <property type="match status" value="1"/>
</dbReference>
<dbReference type="SUPFAM" id="SSF52540">
    <property type="entry name" value="P-loop containing nucleoside triphosphate hydrolases"/>
    <property type="match status" value="1"/>
</dbReference>
<evidence type="ECO:0000313" key="2">
    <source>
        <dbReference type="EMBL" id="KAA6184261.1"/>
    </source>
</evidence>
<keyword evidence="3" id="KW-1185">Reference proteome</keyword>
<dbReference type="InterPro" id="IPR002611">
    <property type="entry name" value="IstB_ATP-bd"/>
</dbReference>
<sequence length="232" mass="24692">MSAEELAERGRQEVRQLLAEQRAAAERRLARALATSGIPERFRDKSFGAYQVTTPGQERALIACRDYAHALTGAAVRGDTLLLLGGSGTGKTHLACAILAQALIAGHSGRYCSLAGALRALRDARSSLTERVAFASLSEPPVLVLDDVTTALDAAGRALLFEVLDARYGQLRSTILIGDLGAEALEQALGARILERLCESGASIVTFDWPSYRRRFLASGSPGSAPEARSQI</sequence>
<evidence type="ECO:0000259" key="1">
    <source>
        <dbReference type="SMART" id="SM00382"/>
    </source>
</evidence>
<protein>
    <submittedName>
        <fullName evidence="2">ATP-binding protein</fullName>
    </submittedName>
</protein>
<evidence type="ECO:0000313" key="3">
    <source>
        <dbReference type="Proteomes" id="UP000322981"/>
    </source>
</evidence>
<dbReference type="Proteomes" id="UP000322981">
    <property type="component" value="Unassembled WGS sequence"/>
</dbReference>
<dbReference type="PANTHER" id="PTHR30050:SF4">
    <property type="entry name" value="ATP-BINDING PROTEIN RV3427C IN INSERTION SEQUENCE-RELATED"/>
    <property type="match status" value="1"/>
</dbReference>
<name>A0A5M8FMA2_9GAMM</name>
<dbReference type="InterPro" id="IPR027417">
    <property type="entry name" value="P-loop_NTPase"/>
</dbReference>
<dbReference type="GO" id="GO:0006260">
    <property type="term" value="P:DNA replication"/>
    <property type="evidence" value="ECO:0007669"/>
    <property type="project" value="TreeGrafter"/>
</dbReference>
<dbReference type="EMBL" id="VWXX01000022">
    <property type="protein sequence ID" value="KAA6184261.1"/>
    <property type="molecule type" value="Genomic_DNA"/>
</dbReference>
<dbReference type="AlphaFoldDB" id="A0A5M8FMA2"/>
<accession>A0A5M8FMA2</accession>
<organism evidence="2 3">
    <name type="scientific">Thiohalocapsa marina</name>
    <dbReference type="NCBI Taxonomy" id="424902"/>
    <lineage>
        <taxon>Bacteria</taxon>
        <taxon>Pseudomonadati</taxon>
        <taxon>Pseudomonadota</taxon>
        <taxon>Gammaproteobacteria</taxon>
        <taxon>Chromatiales</taxon>
        <taxon>Chromatiaceae</taxon>
        <taxon>Thiohalocapsa</taxon>
    </lineage>
</organism>
<dbReference type="Pfam" id="PF01695">
    <property type="entry name" value="IstB_IS21"/>
    <property type="match status" value="1"/>
</dbReference>
<comment type="caution">
    <text evidence="2">The sequence shown here is derived from an EMBL/GenBank/DDBJ whole genome shotgun (WGS) entry which is preliminary data.</text>
</comment>
<gene>
    <name evidence="2" type="ORF">F2Q65_13040</name>
</gene>
<dbReference type="InterPro" id="IPR003593">
    <property type="entry name" value="AAA+_ATPase"/>
</dbReference>
<dbReference type="SMART" id="SM00382">
    <property type="entry name" value="AAA"/>
    <property type="match status" value="1"/>
</dbReference>
<keyword evidence="2" id="KW-0067">ATP-binding</keyword>
<keyword evidence="2" id="KW-0547">Nucleotide-binding</keyword>
<proteinExistence type="predicted"/>
<dbReference type="GO" id="GO:0005524">
    <property type="term" value="F:ATP binding"/>
    <property type="evidence" value="ECO:0007669"/>
    <property type="project" value="UniProtKB-KW"/>
</dbReference>
<dbReference type="Gene3D" id="3.40.50.300">
    <property type="entry name" value="P-loop containing nucleotide triphosphate hydrolases"/>
    <property type="match status" value="1"/>
</dbReference>
<feature type="domain" description="AAA+ ATPase" evidence="1">
    <location>
        <begin position="77"/>
        <end position="199"/>
    </location>
</feature>
<reference evidence="2 3" key="1">
    <citation type="submission" date="2019-09" db="EMBL/GenBank/DDBJ databases">
        <title>Whole-genome sequence of the purple sulfur bacterium Thiohalocapsa marina DSM 19078.</title>
        <authorList>
            <person name="Kyndt J.A."/>
            <person name="Meyer T.E."/>
        </authorList>
    </citation>
    <scope>NUCLEOTIDE SEQUENCE [LARGE SCALE GENOMIC DNA]</scope>
    <source>
        <strain evidence="2 3">DSM 19078</strain>
    </source>
</reference>